<dbReference type="SUPFAM" id="SSF48498">
    <property type="entry name" value="Tetracyclin repressor-like, C-terminal domain"/>
    <property type="match status" value="1"/>
</dbReference>
<evidence type="ECO:0000313" key="7">
    <source>
        <dbReference type="EMBL" id="SDN29367.1"/>
    </source>
</evidence>
<dbReference type="PROSITE" id="PS50977">
    <property type="entry name" value="HTH_TETR_2"/>
    <property type="match status" value="1"/>
</dbReference>
<dbReference type="Pfam" id="PF00440">
    <property type="entry name" value="TetR_N"/>
    <property type="match status" value="1"/>
</dbReference>
<dbReference type="InterPro" id="IPR050109">
    <property type="entry name" value="HTH-type_TetR-like_transc_reg"/>
</dbReference>
<dbReference type="OrthoDB" id="135877at2157"/>
<evidence type="ECO:0000256" key="4">
    <source>
        <dbReference type="ARBA" id="ARBA00023163"/>
    </source>
</evidence>
<dbReference type="Gene3D" id="1.10.357.10">
    <property type="entry name" value="Tetracycline Repressor, domain 2"/>
    <property type="match status" value="1"/>
</dbReference>
<keyword evidence="8" id="KW-1185">Reference proteome</keyword>
<dbReference type="PANTHER" id="PTHR30055:SF234">
    <property type="entry name" value="HTH-TYPE TRANSCRIPTIONAL REGULATOR BETI"/>
    <property type="match status" value="1"/>
</dbReference>
<dbReference type="InterPro" id="IPR039538">
    <property type="entry name" value="BetI_C"/>
</dbReference>
<dbReference type="InterPro" id="IPR001647">
    <property type="entry name" value="HTH_TetR"/>
</dbReference>
<evidence type="ECO:0000256" key="5">
    <source>
        <dbReference type="PROSITE-ProRule" id="PRU00335"/>
    </source>
</evidence>
<proteinExistence type="predicted"/>
<dbReference type="RefSeq" id="WP_089735764.1">
    <property type="nucleotide sequence ID" value="NZ_FNIA01000025.1"/>
</dbReference>
<keyword evidence="1" id="KW-0678">Repressor</keyword>
<organism evidence="7 8">
    <name type="scientific">Haloarchaeobius iranensis</name>
    <dbReference type="NCBI Taxonomy" id="996166"/>
    <lineage>
        <taxon>Archaea</taxon>
        <taxon>Methanobacteriati</taxon>
        <taxon>Methanobacteriota</taxon>
        <taxon>Stenosarchaea group</taxon>
        <taxon>Halobacteria</taxon>
        <taxon>Halobacteriales</taxon>
        <taxon>Halorubellaceae</taxon>
        <taxon>Haloarchaeobius</taxon>
    </lineage>
</organism>
<reference evidence="7 8" key="1">
    <citation type="submission" date="2016-10" db="EMBL/GenBank/DDBJ databases">
        <authorList>
            <person name="de Groot N.N."/>
        </authorList>
    </citation>
    <scope>NUCLEOTIDE SEQUENCE [LARGE SCALE GENOMIC DNA]</scope>
    <source>
        <strain evidence="8">EB21,IBRC-M 10013,KCTC 4048</strain>
    </source>
</reference>
<feature type="DNA-binding region" description="H-T-H motif" evidence="5">
    <location>
        <begin position="32"/>
        <end position="51"/>
    </location>
</feature>
<evidence type="ECO:0000256" key="3">
    <source>
        <dbReference type="ARBA" id="ARBA00023125"/>
    </source>
</evidence>
<keyword evidence="4" id="KW-0804">Transcription</keyword>
<sequence>MSGSDREPTDTKTAIMEATYRALCEHGYADLTIQDIADEFEKSRSLLFYHYDTKEELLVDFLRFLLDWFADDLSANADASPPEQLRGLLERTVPAELDDEGEDFQVAFLELRSQAPYIDEFREQFTRTDEFLYDTIAAYIEAGIEEGAFREVDVDETAAVLVGLIYGTILIRVSTDDEAFASALREGVLDYVNRLEA</sequence>
<dbReference type="Pfam" id="PF13977">
    <property type="entry name" value="TetR_C_6"/>
    <property type="match status" value="1"/>
</dbReference>
<dbReference type="AlphaFoldDB" id="A0A1H0A7J4"/>
<dbReference type="InterPro" id="IPR009057">
    <property type="entry name" value="Homeodomain-like_sf"/>
</dbReference>
<dbReference type="GO" id="GO:0003700">
    <property type="term" value="F:DNA-binding transcription factor activity"/>
    <property type="evidence" value="ECO:0007669"/>
    <property type="project" value="TreeGrafter"/>
</dbReference>
<evidence type="ECO:0000313" key="8">
    <source>
        <dbReference type="Proteomes" id="UP000199370"/>
    </source>
</evidence>
<keyword evidence="2" id="KW-0805">Transcription regulation</keyword>
<dbReference type="PANTHER" id="PTHR30055">
    <property type="entry name" value="HTH-TYPE TRANSCRIPTIONAL REGULATOR RUTR"/>
    <property type="match status" value="1"/>
</dbReference>
<evidence type="ECO:0000256" key="2">
    <source>
        <dbReference type="ARBA" id="ARBA00023015"/>
    </source>
</evidence>
<accession>A0A1H0A7J4</accession>
<keyword evidence="3 5" id="KW-0238">DNA-binding</keyword>
<dbReference type="GO" id="GO:0000976">
    <property type="term" value="F:transcription cis-regulatory region binding"/>
    <property type="evidence" value="ECO:0007669"/>
    <property type="project" value="TreeGrafter"/>
</dbReference>
<dbReference type="SUPFAM" id="SSF46689">
    <property type="entry name" value="Homeodomain-like"/>
    <property type="match status" value="1"/>
</dbReference>
<evidence type="ECO:0000259" key="6">
    <source>
        <dbReference type="PROSITE" id="PS50977"/>
    </source>
</evidence>
<feature type="domain" description="HTH tetR-type" evidence="6">
    <location>
        <begin position="9"/>
        <end position="69"/>
    </location>
</feature>
<gene>
    <name evidence="7" type="ORF">SAMN05192554_12528</name>
</gene>
<dbReference type="Proteomes" id="UP000199370">
    <property type="component" value="Unassembled WGS sequence"/>
</dbReference>
<dbReference type="EMBL" id="FNIA01000025">
    <property type="protein sequence ID" value="SDN29367.1"/>
    <property type="molecule type" value="Genomic_DNA"/>
</dbReference>
<dbReference type="STRING" id="996166.SAMN05192554_12528"/>
<name>A0A1H0A7J4_9EURY</name>
<evidence type="ECO:0000256" key="1">
    <source>
        <dbReference type="ARBA" id="ARBA00022491"/>
    </source>
</evidence>
<dbReference type="InterPro" id="IPR036271">
    <property type="entry name" value="Tet_transcr_reg_TetR-rel_C_sf"/>
</dbReference>
<protein>
    <submittedName>
        <fullName evidence="7">DNA-binding transcriptional regulator, AcrR family</fullName>
    </submittedName>
</protein>